<dbReference type="PANTHER" id="PTHR34406">
    <property type="entry name" value="PROTEIN YCEI"/>
    <property type="match status" value="1"/>
</dbReference>
<name>A0A2T0WL23_9BACT</name>
<dbReference type="EMBL" id="PVTR01000006">
    <property type="protein sequence ID" value="PRY87410.1"/>
    <property type="molecule type" value="Genomic_DNA"/>
</dbReference>
<dbReference type="Gene3D" id="2.40.128.110">
    <property type="entry name" value="Lipid/polyisoprenoid-binding, YceI-like"/>
    <property type="match status" value="1"/>
</dbReference>
<sequence>MDIGYLDIVVAPWGSLRKCCVRRENFNYLSGKIDFRSRLLILTLIFFLIVPFLLSAQSFKPENPIQFKIKNAGITVDGLISDWEVMVDFDPKKLTQSSIRGKANPESIQTGIKLRDKHLHGREYFHIEKFSFISLESKSFRSKGKNAFIGIFELQIRGVKREIEIPFTLSQTGKQQMFKGEFTIDRLDYGLGEKSLVLSDEVRVVVEF</sequence>
<feature type="domain" description="Lipid/polyisoprenoid-binding YceI-like" evidence="2">
    <location>
        <begin position="58"/>
        <end position="208"/>
    </location>
</feature>
<evidence type="ECO:0000313" key="4">
    <source>
        <dbReference type="Proteomes" id="UP000238157"/>
    </source>
</evidence>
<evidence type="ECO:0000259" key="2">
    <source>
        <dbReference type="SMART" id="SM00867"/>
    </source>
</evidence>
<keyword evidence="4" id="KW-1185">Reference proteome</keyword>
<dbReference type="PANTHER" id="PTHR34406:SF1">
    <property type="entry name" value="PROTEIN YCEI"/>
    <property type="match status" value="1"/>
</dbReference>
<organism evidence="3 4">
    <name type="scientific">Mongoliibacter ruber</name>
    <dbReference type="NCBI Taxonomy" id="1750599"/>
    <lineage>
        <taxon>Bacteria</taxon>
        <taxon>Pseudomonadati</taxon>
        <taxon>Bacteroidota</taxon>
        <taxon>Cytophagia</taxon>
        <taxon>Cytophagales</taxon>
        <taxon>Cyclobacteriaceae</taxon>
        <taxon>Mongoliibacter</taxon>
    </lineage>
</organism>
<keyword evidence="1" id="KW-0472">Membrane</keyword>
<keyword evidence="1" id="KW-1133">Transmembrane helix</keyword>
<accession>A0A2T0WL23</accession>
<dbReference type="AlphaFoldDB" id="A0A2T0WL23"/>
<gene>
    <name evidence="3" type="ORF">CLW00_10629</name>
</gene>
<dbReference type="SUPFAM" id="SSF101874">
    <property type="entry name" value="YceI-like"/>
    <property type="match status" value="1"/>
</dbReference>
<dbReference type="OrthoDB" id="9811006at2"/>
<evidence type="ECO:0000313" key="3">
    <source>
        <dbReference type="EMBL" id="PRY87410.1"/>
    </source>
</evidence>
<keyword evidence="1" id="KW-0812">Transmembrane</keyword>
<dbReference type="Pfam" id="PF04264">
    <property type="entry name" value="YceI"/>
    <property type="match status" value="1"/>
</dbReference>
<dbReference type="Proteomes" id="UP000238157">
    <property type="component" value="Unassembled WGS sequence"/>
</dbReference>
<dbReference type="SMART" id="SM00867">
    <property type="entry name" value="YceI"/>
    <property type="match status" value="1"/>
</dbReference>
<feature type="transmembrane region" description="Helical" evidence="1">
    <location>
        <begin position="39"/>
        <end position="59"/>
    </location>
</feature>
<dbReference type="InterPro" id="IPR007372">
    <property type="entry name" value="Lipid/polyisoprenoid-bd_YceI"/>
</dbReference>
<reference evidence="3 4" key="1">
    <citation type="submission" date="2018-03" db="EMBL/GenBank/DDBJ databases">
        <title>Genomic Encyclopedia of Archaeal and Bacterial Type Strains, Phase II (KMG-II): from individual species to whole genera.</title>
        <authorList>
            <person name="Goeker M."/>
        </authorList>
    </citation>
    <scope>NUCLEOTIDE SEQUENCE [LARGE SCALE GENOMIC DNA]</scope>
    <source>
        <strain evidence="3 4">DSM 27929</strain>
    </source>
</reference>
<protein>
    <submittedName>
        <fullName evidence="3">Polyisoprenoid-binding protein YceI</fullName>
    </submittedName>
</protein>
<proteinExistence type="predicted"/>
<comment type="caution">
    <text evidence="3">The sequence shown here is derived from an EMBL/GenBank/DDBJ whole genome shotgun (WGS) entry which is preliminary data.</text>
</comment>
<evidence type="ECO:0000256" key="1">
    <source>
        <dbReference type="SAM" id="Phobius"/>
    </source>
</evidence>
<dbReference type="InterPro" id="IPR036761">
    <property type="entry name" value="TTHA0802/YceI-like_sf"/>
</dbReference>